<evidence type="ECO:0000313" key="2">
    <source>
        <dbReference type="Proteomes" id="UP000299102"/>
    </source>
</evidence>
<proteinExistence type="predicted"/>
<name>A0A4C1TPL8_EUMVA</name>
<dbReference type="EMBL" id="BGZK01000075">
    <property type="protein sequence ID" value="GBP15909.1"/>
    <property type="molecule type" value="Genomic_DNA"/>
</dbReference>
<comment type="caution">
    <text evidence="1">The sequence shown here is derived from an EMBL/GenBank/DDBJ whole genome shotgun (WGS) entry which is preliminary data.</text>
</comment>
<evidence type="ECO:0000313" key="1">
    <source>
        <dbReference type="EMBL" id="GBP15909.1"/>
    </source>
</evidence>
<accession>A0A4C1TPL8</accession>
<gene>
    <name evidence="1" type="ORF">EVAR_12498_1</name>
</gene>
<keyword evidence="2" id="KW-1185">Reference proteome</keyword>
<dbReference type="Proteomes" id="UP000299102">
    <property type="component" value="Unassembled WGS sequence"/>
</dbReference>
<organism evidence="1 2">
    <name type="scientific">Eumeta variegata</name>
    <name type="common">Bagworm moth</name>
    <name type="synonym">Eumeta japonica</name>
    <dbReference type="NCBI Taxonomy" id="151549"/>
    <lineage>
        <taxon>Eukaryota</taxon>
        <taxon>Metazoa</taxon>
        <taxon>Ecdysozoa</taxon>
        <taxon>Arthropoda</taxon>
        <taxon>Hexapoda</taxon>
        <taxon>Insecta</taxon>
        <taxon>Pterygota</taxon>
        <taxon>Neoptera</taxon>
        <taxon>Endopterygota</taxon>
        <taxon>Lepidoptera</taxon>
        <taxon>Glossata</taxon>
        <taxon>Ditrysia</taxon>
        <taxon>Tineoidea</taxon>
        <taxon>Psychidae</taxon>
        <taxon>Oiketicinae</taxon>
        <taxon>Eumeta</taxon>
    </lineage>
</organism>
<protein>
    <submittedName>
        <fullName evidence="1">Uncharacterized protein</fullName>
    </submittedName>
</protein>
<sequence length="99" mass="10613">MNARRQSECFGAAEGGRVACALPVDAMCSMALAVSLLCGALNICYQLLRTRVAAKRLAKDIERFCDVMSRRARGGASVARPAWAPASRDEISSMSTECN</sequence>
<reference evidence="1 2" key="1">
    <citation type="journal article" date="2019" name="Commun. Biol.">
        <title>The bagworm genome reveals a unique fibroin gene that provides high tensile strength.</title>
        <authorList>
            <person name="Kono N."/>
            <person name="Nakamura H."/>
            <person name="Ohtoshi R."/>
            <person name="Tomita M."/>
            <person name="Numata K."/>
            <person name="Arakawa K."/>
        </authorList>
    </citation>
    <scope>NUCLEOTIDE SEQUENCE [LARGE SCALE GENOMIC DNA]</scope>
</reference>
<dbReference type="AlphaFoldDB" id="A0A4C1TPL8"/>